<evidence type="ECO:0000256" key="4">
    <source>
        <dbReference type="ARBA" id="ARBA00022692"/>
    </source>
</evidence>
<dbReference type="InterPro" id="IPR023395">
    <property type="entry name" value="MCP_dom_sf"/>
</dbReference>
<keyword evidence="4 8" id="KW-0812">Transmembrane</keyword>
<sequence length="350" mass="37776">MSSDLSPLAQATGGAIGAAISNSLVYPLDVLVTRLQTAKRGKGSAQQYSSLLSALKSIVRREGWTSLYAGLASDSISTALSNFLYYFSHAFLHAKAEAYKLKSAVSSPSSKKSKAPILSAFEEIFVGCLAGVVAKAITSPLSIITVRQQTSTNKPASSNTPLRDVNSRSKVNNGGDSDSSDDEDSGYGSSPSMISIVQDIIAEKGILGLWSGFQNSIILTTNPAITMYLFDLIRRVLRMGEHPMLLQTFLAGAFASSGANAITYPLILAKTRLQFKSASGRRLYKSNFDVFSETIKKYGLFGMYQGLEGQIAKAFLSQGVKLVVKERIEWVIVLVARYLTKQRRAKALAN</sequence>
<feature type="repeat" description="Solcar" evidence="8">
    <location>
        <begin position="5"/>
        <end position="95"/>
    </location>
</feature>
<gene>
    <name evidence="11" type="ORF">BQ2448_639</name>
</gene>
<comment type="subcellular location">
    <subcellularLocation>
        <location evidence="1">Membrane</location>
        <topology evidence="1">Multi-pass membrane protein</topology>
    </subcellularLocation>
</comment>
<dbReference type="OrthoDB" id="18574at2759"/>
<evidence type="ECO:0000256" key="6">
    <source>
        <dbReference type="ARBA" id="ARBA00022989"/>
    </source>
</evidence>
<dbReference type="STRING" id="269621.A0A238FBK3"/>
<dbReference type="InterPro" id="IPR052217">
    <property type="entry name" value="Mito/Peroxisomal_Carrier"/>
</dbReference>
<accession>A0A238FBK3</accession>
<feature type="repeat" description="Solcar" evidence="8">
    <location>
        <begin position="243"/>
        <end position="331"/>
    </location>
</feature>
<organism evidence="11 12">
    <name type="scientific">Microbotryum intermedium</name>
    <dbReference type="NCBI Taxonomy" id="269621"/>
    <lineage>
        <taxon>Eukaryota</taxon>
        <taxon>Fungi</taxon>
        <taxon>Dikarya</taxon>
        <taxon>Basidiomycota</taxon>
        <taxon>Pucciniomycotina</taxon>
        <taxon>Microbotryomycetes</taxon>
        <taxon>Microbotryales</taxon>
        <taxon>Microbotryaceae</taxon>
        <taxon>Microbotryum</taxon>
    </lineage>
</organism>
<keyword evidence="6" id="KW-1133">Transmembrane helix</keyword>
<evidence type="ECO:0000256" key="10">
    <source>
        <dbReference type="SAM" id="MobiDB-lite"/>
    </source>
</evidence>
<reference evidence="12" key="1">
    <citation type="submission" date="2016-09" db="EMBL/GenBank/DDBJ databases">
        <authorList>
            <person name="Jeantristanb JTB J.-T."/>
            <person name="Ricardo R."/>
        </authorList>
    </citation>
    <scope>NUCLEOTIDE SEQUENCE [LARGE SCALE GENOMIC DNA]</scope>
</reference>
<name>A0A238FBK3_9BASI</name>
<keyword evidence="3 9" id="KW-0813">Transport</keyword>
<dbReference type="AlphaFoldDB" id="A0A238FBK3"/>
<dbReference type="SUPFAM" id="SSF103506">
    <property type="entry name" value="Mitochondrial carrier"/>
    <property type="match status" value="1"/>
</dbReference>
<keyword evidence="12" id="KW-1185">Reference proteome</keyword>
<evidence type="ECO:0000256" key="8">
    <source>
        <dbReference type="PROSITE-ProRule" id="PRU00282"/>
    </source>
</evidence>
<evidence type="ECO:0000256" key="3">
    <source>
        <dbReference type="ARBA" id="ARBA00022448"/>
    </source>
</evidence>
<comment type="similarity">
    <text evidence="2 9">Belongs to the mitochondrial carrier (TC 2.A.29) family.</text>
</comment>
<dbReference type="GO" id="GO:0016020">
    <property type="term" value="C:membrane"/>
    <property type="evidence" value="ECO:0007669"/>
    <property type="project" value="UniProtKB-SubCell"/>
</dbReference>
<evidence type="ECO:0000256" key="1">
    <source>
        <dbReference type="ARBA" id="ARBA00004141"/>
    </source>
</evidence>
<dbReference type="PROSITE" id="PS50920">
    <property type="entry name" value="SOLCAR"/>
    <property type="match status" value="3"/>
</dbReference>
<dbReference type="Gene3D" id="1.50.40.10">
    <property type="entry name" value="Mitochondrial carrier domain"/>
    <property type="match status" value="1"/>
</dbReference>
<feature type="compositionally biased region" description="Polar residues" evidence="10">
    <location>
        <begin position="148"/>
        <end position="161"/>
    </location>
</feature>
<dbReference type="PANTHER" id="PTHR45939">
    <property type="entry name" value="PEROXISOMAL MEMBRANE PROTEIN PMP34-RELATED"/>
    <property type="match status" value="1"/>
</dbReference>
<evidence type="ECO:0000256" key="9">
    <source>
        <dbReference type="RuleBase" id="RU000488"/>
    </source>
</evidence>
<protein>
    <submittedName>
        <fullName evidence="11">BQ2448_639 protein</fullName>
    </submittedName>
</protein>
<dbReference type="InterPro" id="IPR018108">
    <property type="entry name" value="MCP_transmembrane"/>
</dbReference>
<keyword evidence="5" id="KW-0677">Repeat</keyword>
<feature type="repeat" description="Solcar" evidence="8">
    <location>
        <begin position="118"/>
        <end position="236"/>
    </location>
</feature>
<dbReference type="PANTHER" id="PTHR45939:SF2">
    <property type="entry name" value="CARRIER PROTEIN, PUTATIVE (AFU_ORTHOLOGUE AFUA_2G13870)-RELATED"/>
    <property type="match status" value="1"/>
</dbReference>
<proteinExistence type="inferred from homology"/>
<dbReference type="Proteomes" id="UP000198372">
    <property type="component" value="Unassembled WGS sequence"/>
</dbReference>
<evidence type="ECO:0000313" key="11">
    <source>
        <dbReference type="EMBL" id="SCV68518.1"/>
    </source>
</evidence>
<evidence type="ECO:0000256" key="7">
    <source>
        <dbReference type="ARBA" id="ARBA00023136"/>
    </source>
</evidence>
<dbReference type="GO" id="GO:0015217">
    <property type="term" value="F:ADP transmembrane transporter activity"/>
    <property type="evidence" value="ECO:0007669"/>
    <property type="project" value="TreeGrafter"/>
</dbReference>
<dbReference type="Pfam" id="PF00153">
    <property type="entry name" value="Mito_carr"/>
    <property type="match status" value="3"/>
</dbReference>
<feature type="region of interest" description="Disordered" evidence="10">
    <location>
        <begin position="148"/>
        <end position="189"/>
    </location>
</feature>
<evidence type="ECO:0000256" key="5">
    <source>
        <dbReference type="ARBA" id="ARBA00022737"/>
    </source>
</evidence>
<evidence type="ECO:0000256" key="2">
    <source>
        <dbReference type="ARBA" id="ARBA00006375"/>
    </source>
</evidence>
<keyword evidence="7 8" id="KW-0472">Membrane</keyword>
<dbReference type="EMBL" id="FMSP01000003">
    <property type="protein sequence ID" value="SCV68518.1"/>
    <property type="molecule type" value="Genomic_DNA"/>
</dbReference>
<evidence type="ECO:0000313" key="12">
    <source>
        <dbReference type="Proteomes" id="UP000198372"/>
    </source>
</evidence>